<keyword evidence="1" id="KW-1133">Transmembrane helix</keyword>
<evidence type="ECO:0000256" key="1">
    <source>
        <dbReference type="SAM" id="Phobius"/>
    </source>
</evidence>
<dbReference type="AlphaFoldDB" id="A0A0M2NG73"/>
<feature type="transmembrane region" description="Helical" evidence="1">
    <location>
        <begin position="57"/>
        <end position="77"/>
    </location>
</feature>
<dbReference type="Proteomes" id="UP000034076">
    <property type="component" value="Unassembled WGS sequence"/>
</dbReference>
<keyword evidence="1" id="KW-0812">Transmembrane</keyword>
<evidence type="ECO:0000313" key="3">
    <source>
        <dbReference type="Proteomes" id="UP000034076"/>
    </source>
</evidence>
<organism evidence="2 3">
    <name type="scientific">Christensenella hongkongensis</name>
    <dbReference type="NCBI Taxonomy" id="270498"/>
    <lineage>
        <taxon>Bacteria</taxon>
        <taxon>Bacillati</taxon>
        <taxon>Bacillota</taxon>
        <taxon>Clostridia</taxon>
        <taxon>Christensenellales</taxon>
        <taxon>Christensenellaceae</taxon>
        <taxon>Christensenella</taxon>
    </lineage>
</organism>
<feature type="transmembrane region" description="Helical" evidence="1">
    <location>
        <begin position="32"/>
        <end position="51"/>
    </location>
</feature>
<dbReference type="EMBL" id="LAYJ01000088">
    <property type="protein sequence ID" value="KKI51158.1"/>
    <property type="molecule type" value="Genomic_DNA"/>
</dbReference>
<evidence type="ECO:0000313" key="2">
    <source>
        <dbReference type="EMBL" id="KKI51158.1"/>
    </source>
</evidence>
<gene>
    <name evidence="2" type="ORF">CHK_1545</name>
</gene>
<comment type="caution">
    <text evidence="2">The sequence shown here is derived from an EMBL/GenBank/DDBJ whole genome shotgun (WGS) entry which is preliminary data.</text>
</comment>
<accession>A0A0M2NG73</accession>
<sequence>MSAFQNPAAIIDLVVVLGLTLGVLFGRSRACAVILLLLYVTSEFAYAYLIGFGILQWVMLIVFSACYVCGMLGTFEFQKYWKAYRKKGELPPKEA</sequence>
<proteinExistence type="predicted"/>
<keyword evidence="1" id="KW-0472">Membrane</keyword>
<name>A0A0M2NG73_9FIRM</name>
<feature type="transmembrane region" description="Helical" evidence="1">
    <location>
        <begin position="6"/>
        <end position="25"/>
    </location>
</feature>
<protein>
    <submittedName>
        <fullName evidence="2">Uncharacterized protein</fullName>
    </submittedName>
</protein>
<dbReference type="STRING" id="270498.CHK_1545"/>
<keyword evidence="3" id="KW-1185">Reference proteome</keyword>
<reference evidence="2 3" key="1">
    <citation type="submission" date="2015-04" db="EMBL/GenBank/DDBJ databases">
        <title>Draft genome sequence of bacteremic isolate Catabacter hongkongensis type strain HKU16T.</title>
        <authorList>
            <person name="Lau S.K."/>
            <person name="Teng J.L."/>
            <person name="Huang Y."/>
            <person name="Curreem S.O."/>
            <person name="Tsui S.K."/>
            <person name="Woo P.C."/>
        </authorList>
    </citation>
    <scope>NUCLEOTIDE SEQUENCE [LARGE SCALE GENOMIC DNA]</scope>
    <source>
        <strain evidence="2 3">HKU16</strain>
    </source>
</reference>